<organism evidence="2 3">
    <name type="scientific">Canis lupus dingo</name>
    <name type="common">dingo</name>
    <dbReference type="NCBI Taxonomy" id="286419"/>
    <lineage>
        <taxon>Eukaryota</taxon>
        <taxon>Metazoa</taxon>
        <taxon>Chordata</taxon>
        <taxon>Craniata</taxon>
        <taxon>Vertebrata</taxon>
        <taxon>Euteleostomi</taxon>
        <taxon>Mammalia</taxon>
        <taxon>Eutheria</taxon>
        <taxon>Laurasiatheria</taxon>
        <taxon>Carnivora</taxon>
        <taxon>Caniformia</taxon>
        <taxon>Canidae</taxon>
        <taxon>Canis</taxon>
    </lineage>
</organism>
<proteinExistence type="predicted"/>
<protein>
    <submittedName>
        <fullName evidence="2">Uncharacterized protein</fullName>
    </submittedName>
</protein>
<evidence type="ECO:0000256" key="1">
    <source>
        <dbReference type="SAM" id="Phobius"/>
    </source>
</evidence>
<evidence type="ECO:0000313" key="2">
    <source>
        <dbReference type="Ensembl" id="ENSCAFP00020014107.1"/>
    </source>
</evidence>
<name>A0A8C0KEA9_CANLU</name>
<keyword evidence="1" id="KW-0812">Transmembrane</keyword>
<dbReference type="AlphaFoldDB" id="A0A8C0KEA9"/>
<keyword evidence="1" id="KW-1133">Transmembrane helix</keyword>
<reference evidence="2" key="2">
    <citation type="submission" date="2025-09" db="UniProtKB">
        <authorList>
            <consortium name="Ensembl"/>
        </authorList>
    </citation>
    <scope>IDENTIFICATION</scope>
</reference>
<keyword evidence="3" id="KW-1185">Reference proteome</keyword>
<dbReference type="GeneTree" id="ENSGT01130000278770"/>
<evidence type="ECO:0000313" key="3">
    <source>
        <dbReference type="Proteomes" id="UP000694391"/>
    </source>
</evidence>
<dbReference type="Proteomes" id="UP000694391">
    <property type="component" value="Unplaced"/>
</dbReference>
<reference evidence="2" key="1">
    <citation type="submission" date="2025-08" db="UniProtKB">
        <authorList>
            <consortium name="Ensembl"/>
        </authorList>
    </citation>
    <scope>IDENTIFICATION</scope>
</reference>
<sequence>FLIEMFHLLVNGAMTSSPSLPRSQIAGSYSSSIFNFLRTVDVVSTMAAPTYIPINSARGVPFSPHHHQHLALVFLMTAFVTGVGRYLIVVLISISLMMSDVERLFRCLWPSGCLLWKNVYSGYLPIF</sequence>
<keyword evidence="1" id="KW-0472">Membrane</keyword>
<dbReference type="Ensembl" id="ENSCAFT00020016401.1">
    <property type="protein sequence ID" value="ENSCAFP00020014107.1"/>
    <property type="gene ID" value="ENSCAFG00020011402.1"/>
</dbReference>
<accession>A0A8C0KEA9</accession>
<feature type="transmembrane region" description="Helical" evidence="1">
    <location>
        <begin position="70"/>
        <end position="96"/>
    </location>
</feature>